<evidence type="ECO:0000256" key="1">
    <source>
        <dbReference type="SAM" id="Phobius"/>
    </source>
</evidence>
<evidence type="ECO:0000313" key="2">
    <source>
        <dbReference type="EMBL" id="KKK89718.1"/>
    </source>
</evidence>
<feature type="transmembrane region" description="Helical" evidence="1">
    <location>
        <begin position="197"/>
        <end position="213"/>
    </location>
</feature>
<feature type="transmembrane region" description="Helical" evidence="1">
    <location>
        <begin position="64"/>
        <end position="88"/>
    </location>
</feature>
<feature type="transmembrane region" description="Helical" evidence="1">
    <location>
        <begin position="12"/>
        <end position="33"/>
    </location>
</feature>
<accession>A0A0F8Z7K4</accession>
<keyword evidence="1" id="KW-0472">Membrane</keyword>
<proteinExistence type="predicted"/>
<protein>
    <recommendedName>
        <fullName evidence="3">Membrane protein 6-pyruvoyl-tetrahydropterin synthase-related domain-containing protein</fullName>
    </recommendedName>
</protein>
<comment type="caution">
    <text evidence="2">The sequence shown here is derived from an EMBL/GenBank/DDBJ whole genome shotgun (WGS) entry which is preliminary data.</text>
</comment>
<feature type="transmembrane region" description="Helical" evidence="1">
    <location>
        <begin position="165"/>
        <end position="185"/>
    </location>
</feature>
<keyword evidence="1" id="KW-1133">Transmembrane helix</keyword>
<dbReference type="EMBL" id="LAZR01049407">
    <property type="protein sequence ID" value="KKK89718.1"/>
    <property type="molecule type" value="Genomic_DNA"/>
</dbReference>
<feature type="transmembrane region" description="Helical" evidence="1">
    <location>
        <begin position="39"/>
        <end position="57"/>
    </location>
</feature>
<dbReference type="AlphaFoldDB" id="A0A0F8Z7K4"/>
<name>A0A0F8Z7K4_9ZZZZ</name>
<feature type="transmembrane region" description="Helical" evidence="1">
    <location>
        <begin position="219"/>
        <end position="238"/>
    </location>
</feature>
<organism evidence="2">
    <name type="scientific">marine sediment metagenome</name>
    <dbReference type="NCBI Taxonomy" id="412755"/>
    <lineage>
        <taxon>unclassified sequences</taxon>
        <taxon>metagenomes</taxon>
        <taxon>ecological metagenomes</taxon>
    </lineage>
</organism>
<evidence type="ECO:0008006" key="3">
    <source>
        <dbReference type="Google" id="ProtNLM"/>
    </source>
</evidence>
<reference evidence="2" key="1">
    <citation type="journal article" date="2015" name="Nature">
        <title>Complex archaea that bridge the gap between prokaryotes and eukaryotes.</title>
        <authorList>
            <person name="Spang A."/>
            <person name="Saw J.H."/>
            <person name="Jorgensen S.L."/>
            <person name="Zaremba-Niedzwiedzka K."/>
            <person name="Martijn J."/>
            <person name="Lind A.E."/>
            <person name="van Eijk R."/>
            <person name="Schleper C."/>
            <person name="Guy L."/>
            <person name="Ettema T.J."/>
        </authorList>
    </citation>
    <scope>NUCLEOTIDE SEQUENCE</scope>
</reference>
<feature type="transmembrane region" description="Helical" evidence="1">
    <location>
        <begin position="100"/>
        <end position="120"/>
    </location>
</feature>
<gene>
    <name evidence="2" type="ORF">LCGC14_2730280</name>
</gene>
<feature type="non-terminal residue" evidence="2">
    <location>
        <position position="320"/>
    </location>
</feature>
<keyword evidence="1" id="KW-0812">Transmembrane</keyword>
<feature type="transmembrane region" description="Helical" evidence="1">
    <location>
        <begin position="250"/>
        <end position="269"/>
    </location>
</feature>
<sequence>MIFFFLFNAWKAWLTAALAAVSATVLLGASIFLTQSTVLEQYALATMFPVLAFWFYIHGWRKLTLVAMGLGTAVHIMVLPIAVIWLVVERGQWKEWMRISWVYVLTGVMPYLMVPILMALHAPPLLAGYFGWDNLESLQRYMFGVSGVIVGQMSVVDFPKRMGLLVGHLVMSMGLALVPIGVSVWTRMRMGEMTKPMWICLATSGFAVWYYTLNLDPSTWTFMTFGMPFMAIMAGVGLKGMGERVDARKYALVVACGALVLVMANGVFLNANTVNDKNRLAMGIKETLESLPEDSAVITAQGSYSLALMWVMSEGREDIM</sequence>